<dbReference type="EMBL" id="JAVDBT010000005">
    <property type="protein sequence ID" value="MDQ2065943.1"/>
    <property type="molecule type" value="Genomic_DNA"/>
</dbReference>
<gene>
    <name evidence="1" type="ORF">Q9295_06140</name>
</gene>
<name>A0ABU0VW66_9RHOB</name>
<dbReference type="Proteomes" id="UP001239680">
    <property type="component" value="Unassembled WGS sequence"/>
</dbReference>
<dbReference type="RefSeq" id="WP_306679640.1">
    <property type="nucleotide sequence ID" value="NZ_JAVDBT010000005.1"/>
</dbReference>
<dbReference type="PIRSF" id="PIRSF011386">
    <property type="entry name" value="FixH"/>
    <property type="match status" value="1"/>
</dbReference>
<keyword evidence="2" id="KW-1185">Reference proteome</keyword>
<proteinExistence type="predicted"/>
<dbReference type="Pfam" id="PF05751">
    <property type="entry name" value="FixH"/>
    <property type="match status" value="1"/>
</dbReference>
<dbReference type="InterPro" id="IPR008620">
    <property type="entry name" value="FixH"/>
</dbReference>
<dbReference type="InterPro" id="IPR018037">
    <property type="entry name" value="FixH_proteobacterial"/>
</dbReference>
<evidence type="ECO:0000313" key="1">
    <source>
        <dbReference type="EMBL" id="MDQ2065943.1"/>
    </source>
</evidence>
<protein>
    <submittedName>
        <fullName evidence="1">FixH family protein</fullName>
    </submittedName>
</protein>
<reference evidence="1 2" key="1">
    <citation type="submission" date="2023-08" db="EMBL/GenBank/DDBJ databases">
        <title>Characterization of two Paracoccaceae strains isolated from Phycosphere and proposal of Xinfangfangia lacusdiani sp. nov.</title>
        <authorList>
            <person name="Deng Y."/>
            <person name="Zhang Y.Q."/>
        </authorList>
    </citation>
    <scope>NUCLEOTIDE SEQUENCE [LARGE SCALE GENOMIC DNA]</scope>
    <source>
        <strain evidence="1 2">CPCC 101601</strain>
    </source>
</reference>
<evidence type="ECO:0000313" key="2">
    <source>
        <dbReference type="Proteomes" id="UP001239680"/>
    </source>
</evidence>
<sequence length="150" mass="15930">MAEITGRKVAAVMCGAFAIIIGVNLVMAFQAVSTFPGLEAKNTYVASQEFDQRRDAQEALGWTVTPTTAPGLVTLSITDAAGAPVEVGAMDVLIGRPTSAQDDVTPVFTYAGGVYEAPVNLGTGQWMVKLTAFAKDGTRFEQRFNFYVKG</sequence>
<organism evidence="1 2">
    <name type="scientific">Pseudogemmobacter lacusdianii</name>
    <dbReference type="NCBI Taxonomy" id="3069608"/>
    <lineage>
        <taxon>Bacteria</taxon>
        <taxon>Pseudomonadati</taxon>
        <taxon>Pseudomonadota</taxon>
        <taxon>Alphaproteobacteria</taxon>
        <taxon>Rhodobacterales</taxon>
        <taxon>Paracoccaceae</taxon>
        <taxon>Pseudogemmobacter</taxon>
    </lineage>
</organism>
<accession>A0ABU0VW66</accession>
<comment type="caution">
    <text evidence="1">The sequence shown here is derived from an EMBL/GenBank/DDBJ whole genome shotgun (WGS) entry which is preliminary data.</text>
</comment>